<evidence type="ECO:0000256" key="1">
    <source>
        <dbReference type="ARBA" id="ARBA00004319"/>
    </source>
</evidence>
<gene>
    <name evidence="7" type="ORF">SASPL_120067</name>
</gene>
<evidence type="ECO:0000313" key="7">
    <source>
        <dbReference type="EMBL" id="KAG6417870.1"/>
    </source>
</evidence>
<feature type="glycosylation site" description="N-linked (GlcNAc...) asparagine" evidence="4">
    <location>
        <position position="387"/>
    </location>
</feature>
<dbReference type="InterPro" id="IPR044966">
    <property type="entry name" value="RPH1"/>
</dbReference>
<keyword evidence="8" id="KW-1185">Reference proteome</keyword>
<evidence type="ECO:0000313" key="8">
    <source>
        <dbReference type="Proteomes" id="UP000298416"/>
    </source>
</evidence>
<dbReference type="InterPro" id="IPR000526">
    <property type="entry name" value="Auxin-bd"/>
</dbReference>
<dbReference type="AlphaFoldDB" id="A0A8X8XNY7"/>
<evidence type="ECO:0000256" key="6">
    <source>
        <dbReference type="SAM" id="MobiDB-lite"/>
    </source>
</evidence>
<evidence type="ECO:0000256" key="4">
    <source>
        <dbReference type="PIRSR" id="PIRSR600526-1"/>
    </source>
</evidence>
<dbReference type="GO" id="GO:0009507">
    <property type="term" value="C:chloroplast"/>
    <property type="evidence" value="ECO:0007669"/>
    <property type="project" value="TreeGrafter"/>
</dbReference>
<feature type="binding site" evidence="5">
    <location>
        <position position="348"/>
    </location>
    <ligand>
        <name>Zn(2+)</name>
        <dbReference type="ChEBI" id="CHEBI:29105"/>
    </ligand>
</feature>
<dbReference type="SUPFAM" id="SSF51182">
    <property type="entry name" value="RmlC-like cupins"/>
    <property type="match status" value="1"/>
</dbReference>
<dbReference type="EMBL" id="PNBA02000007">
    <property type="protein sequence ID" value="KAG6417870.1"/>
    <property type="molecule type" value="Genomic_DNA"/>
</dbReference>
<keyword evidence="3" id="KW-0927">Auxin signaling pathway</keyword>
<feature type="binding site" evidence="5">
    <location>
        <position position="350"/>
    </location>
    <ligand>
        <name>Zn(2+)</name>
        <dbReference type="ChEBI" id="CHEBI:29105"/>
    </ligand>
</feature>
<feature type="binding site" evidence="5">
    <location>
        <position position="398"/>
    </location>
    <ligand>
        <name>Zn(2+)</name>
        <dbReference type="ChEBI" id="CHEBI:29105"/>
    </ligand>
</feature>
<organism evidence="7">
    <name type="scientific">Salvia splendens</name>
    <name type="common">Scarlet sage</name>
    <dbReference type="NCBI Taxonomy" id="180675"/>
    <lineage>
        <taxon>Eukaryota</taxon>
        <taxon>Viridiplantae</taxon>
        <taxon>Streptophyta</taxon>
        <taxon>Embryophyta</taxon>
        <taxon>Tracheophyta</taxon>
        <taxon>Spermatophyta</taxon>
        <taxon>Magnoliopsida</taxon>
        <taxon>eudicotyledons</taxon>
        <taxon>Gunneridae</taxon>
        <taxon>Pentapetalae</taxon>
        <taxon>asterids</taxon>
        <taxon>lamiids</taxon>
        <taxon>Lamiales</taxon>
        <taxon>Lamiaceae</taxon>
        <taxon>Nepetoideae</taxon>
        <taxon>Mentheae</taxon>
        <taxon>Salviinae</taxon>
        <taxon>Salvia</taxon>
        <taxon>Salvia subgen. Calosphace</taxon>
        <taxon>core Calosphace</taxon>
    </lineage>
</organism>
<feature type="region of interest" description="Disordered" evidence="6">
    <location>
        <begin position="48"/>
        <end position="82"/>
    </location>
</feature>
<comment type="subcellular location">
    <subcellularLocation>
        <location evidence="1">Endoplasmic reticulum lumen</location>
    </subcellularLocation>
</comment>
<dbReference type="Gene3D" id="2.60.120.10">
    <property type="entry name" value="Jelly Rolls"/>
    <property type="match status" value="1"/>
</dbReference>
<dbReference type="PRINTS" id="PR00655">
    <property type="entry name" value="AUXINBINDNGP"/>
</dbReference>
<proteinExistence type="predicted"/>
<accession>A0A8X8XNY7</accession>
<sequence>MSALTSSSLFNSHISRLPSSSFSKPTSYSIRIGFPIKIPRIRASSNELDIKTDQKSEEDVQEPYNDQGIENGSKNSSGTTSALDKDLKKANRTLESCCMRTFLISFVHYHFLQVVQKTAATFAPRASTASKNPAVPGTVLYTVFEVQGYASLLLGGALSFNLIFPSNEPDLWRLMGMWSIWMFTIPSLRARDCSKNEKEALNYLFLLVPLLNVTIPFFLKSFAVVWSADVVAFFGMYAWKLLDLLSNLALEHSGNAFKAWKRGNFRDRSTLSKIMTRRRWYILFTALLFSAAAAEASRRATDGNEMGEDSYGLPGLSHITVAGSIMHGFKEIEVWHQTLGPGAGTPIHRHSCEEIFVVLEGSGTLYLASNSHLKHPGTPQHFPFSSNSTFHIPVDNAHQVVNTNQDQHLKFLVVISRPPMKLFVYDDWFMPHIAAKLLFPIFWDEESYQTPQVNDEL</sequence>
<dbReference type="Proteomes" id="UP000298416">
    <property type="component" value="Unassembled WGS sequence"/>
</dbReference>
<dbReference type="GO" id="GO:0005788">
    <property type="term" value="C:endoplasmic reticulum lumen"/>
    <property type="evidence" value="ECO:0007669"/>
    <property type="project" value="UniProtKB-SubCell"/>
</dbReference>
<dbReference type="CDD" id="cd02220">
    <property type="entry name" value="cupin_ABP1"/>
    <property type="match status" value="1"/>
</dbReference>
<keyword evidence="5" id="KW-0479">Metal-binding</keyword>
<feature type="compositionally biased region" description="Polar residues" evidence="6">
    <location>
        <begin position="68"/>
        <end position="82"/>
    </location>
</feature>
<comment type="caution">
    <text evidence="7">The sequence shown here is derived from an EMBL/GenBank/DDBJ whole genome shotgun (WGS) entry which is preliminary data.</text>
</comment>
<dbReference type="GO" id="GO:0009734">
    <property type="term" value="P:auxin-activated signaling pathway"/>
    <property type="evidence" value="ECO:0007669"/>
    <property type="project" value="UniProtKB-KW"/>
</dbReference>
<dbReference type="PANTHER" id="PTHR36359">
    <property type="entry name" value="PROTEIN RESISTANCE TO PHYTOPHTHORA 1, CHLOROPLASTIC"/>
    <property type="match status" value="1"/>
</dbReference>
<feature type="binding site" evidence="5">
    <location>
        <position position="354"/>
    </location>
    <ligand>
        <name>Zn(2+)</name>
        <dbReference type="ChEBI" id="CHEBI:29105"/>
    </ligand>
</feature>
<dbReference type="InterPro" id="IPR014710">
    <property type="entry name" value="RmlC-like_jellyroll"/>
</dbReference>
<feature type="compositionally biased region" description="Basic and acidic residues" evidence="6">
    <location>
        <begin position="48"/>
        <end position="58"/>
    </location>
</feature>
<reference evidence="7" key="2">
    <citation type="submission" date="2020-08" db="EMBL/GenBank/DDBJ databases">
        <title>Plant Genome Project.</title>
        <authorList>
            <person name="Zhang R.-G."/>
        </authorList>
    </citation>
    <scope>NUCLEOTIDE SEQUENCE</scope>
    <source>
        <strain evidence="7">Huo1</strain>
        <tissue evidence="7">Leaf</tissue>
    </source>
</reference>
<dbReference type="InterPro" id="IPR011051">
    <property type="entry name" value="RmlC_Cupin_sf"/>
</dbReference>
<dbReference type="Pfam" id="PF02041">
    <property type="entry name" value="Auxin_BP"/>
    <property type="match status" value="1"/>
</dbReference>
<name>A0A8X8XNY7_SALSN</name>
<keyword evidence="2" id="KW-0675">Receptor</keyword>
<evidence type="ECO:0000256" key="5">
    <source>
        <dbReference type="PIRSR" id="PIRSR600526-2"/>
    </source>
</evidence>
<protein>
    <submittedName>
        <fullName evidence="7">Uncharacterized protein</fullName>
    </submittedName>
</protein>
<dbReference type="PANTHER" id="PTHR36359:SF1">
    <property type="entry name" value="PROTEIN RESISTANCE TO PHYTOPHTHORA 1, CHLOROPLASTIC"/>
    <property type="match status" value="1"/>
</dbReference>
<keyword evidence="5" id="KW-0862">Zinc</keyword>
<dbReference type="GO" id="GO:0010011">
    <property type="term" value="F:auxin binding"/>
    <property type="evidence" value="ECO:0007669"/>
    <property type="project" value="InterPro"/>
</dbReference>
<dbReference type="GO" id="GO:0006952">
    <property type="term" value="P:defense response"/>
    <property type="evidence" value="ECO:0007669"/>
    <property type="project" value="InterPro"/>
</dbReference>
<dbReference type="GO" id="GO:0046872">
    <property type="term" value="F:metal ion binding"/>
    <property type="evidence" value="ECO:0007669"/>
    <property type="project" value="UniProtKB-KW"/>
</dbReference>
<reference evidence="7" key="1">
    <citation type="submission" date="2018-01" db="EMBL/GenBank/DDBJ databases">
        <authorList>
            <person name="Mao J.F."/>
        </authorList>
    </citation>
    <scope>NUCLEOTIDE SEQUENCE</scope>
    <source>
        <strain evidence="7">Huo1</strain>
        <tissue evidence="7">Leaf</tissue>
    </source>
</reference>
<evidence type="ECO:0000256" key="3">
    <source>
        <dbReference type="ARBA" id="ARBA00023294"/>
    </source>
</evidence>
<evidence type="ECO:0000256" key="2">
    <source>
        <dbReference type="ARBA" id="ARBA00023170"/>
    </source>
</evidence>